<evidence type="ECO:0000256" key="2">
    <source>
        <dbReference type="ARBA" id="ARBA00022801"/>
    </source>
</evidence>
<keyword evidence="2" id="KW-0378">Hydrolase</keyword>
<dbReference type="InterPro" id="IPR047201">
    <property type="entry name" value="ERI-1_3'hExo-like"/>
</dbReference>
<dbReference type="InterPro" id="IPR012337">
    <property type="entry name" value="RNaseH-like_sf"/>
</dbReference>
<organism evidence="5 6">
    <name type="scientific">Colwellia chukchiensis</name>
    <dbReference type="NCBI Taxonomy" id="641665"/>
    <lineage>
        <taxon>Bacteria</taxon>
        <taxon>Pseudomonadati</taxon>
        <taxon>Pseudomonadota</taxon>
        <taxon>Gammaproteobacteria</taxon>
        <taxon>Alteromonadales</taxon>
        <taxon>Colwelliaceae</taxon>
        <taxon>Colwellia</taxon>
    </lineage>
</organism>
<dbReference type="PANTHER" id="PTHR23044:SF61">
    <property type="entry name" value="3'-5' EXORIBONUCLEASE 1-RELATED"/>
    <property type="match status" value="1"/>
</dbReference>
<dbReference type="GO" id="GO:0000175">
    <property type="term" value="F:3'-5'-RNA exonuclease activity"/>
    <property type="evidence" value="ECO:0007669"/>
    <property type="project" value="InterPro"/>
</dbReference>
<dbReference type="CDD" id="cd06133">
    <property type="entry name" value="ERI-1_3'hExo_like"/>
    <property type="match status" value="1"/>
</dbReference>
<dbReference type="RefSeq" id="WP_085284507.1">
    <property type="nucleotide sequence ID" value="NZ_FOBI01000004.1"/>
</dbReference>
<evidence type="ECO:0000313" key="6">
    <source>
        <dbReference type="Proteomes" id="UP000199297"/>
    </source>
</evidence>
<sequence length="200" mass="22629">MNTKYTENTLHSMIRSHEYIVIIDIEHTCTEDGSIPPDEREIIEIGAVLVETKSLAVIDEYSSLIRPVRHPKVSDFCTQLTGIKQLELDNAEPFPHVFKRFVNWLSARSNTLIATWGAYDLVQINIDCAFHDLDEFSPTTALNLKVAFKHAHNLKKPVGLKKALEISLQPFSGNHHRGLNDAKNTAKLLPFIFPKLTTLN</sequence>
<evidence type="ECO:0000259" key="4">
    <source>
        <dbReference type="SMART" id="SM00479"/>
    </source>
</evidence>
<evidence type="ECO:0000313" key="5">
    <source>
        <dbReference type="EMBL" id="SEK92769.1"/>
    </source>
</evidence>
<dbReference type="Proteomes" id="UP000199297">
    <property type="component" value="Unassembled WGS sequence"/>
</dbReference>
<gene>
    <name evidence="5" type="ORF">SAMN05216262_10414</name>
</gene>
<dbReference type="OrthoDB" id="4563729at2"/>
<dbReference type="Pfam" id="PF00929">
    <property type="entry name" value="RNase_T"/>
    <property type="match status" value="1"/>
</dbReference>
<dbReference type="InterPro" id="IPR013520">
    <property type="entry name" value="Ribonucl_H"/>
</dbReference>
<dbReference type="GO" id="GO:0006259">
    <property type="term" value="P:DNA metabolic process"/>
    <property type="evidence" value="ECO:0007669"/>
    <property type="project" value="UniProtKB-ARBA"/>
</dbReference>
<dbReference type="InterPro" id="IPR051274">
    <property type="entry name" value="3-5_Exoribonuclease"/>
</dbReference>
<dbReference type="SMART" id="SM00479">
    <property type="entry name" value="EXOIII"/>
    <property type="match status" value="1"/>
</dbReference>
<dbReference type="GO" id="GO:0003676">
    <property type="term" value="F:nucleic acid binding"/>
    <property type="evidence" value="ECO:0007669"/>
    <property type="project" value="InterPro"/>
</dbReference>
<evidence type="ECO:0000256" key="1">
    <source>
        <dbReference type="ARBA" id="ARBA00022722"/>
    </source>
</evidence>
<dbReference type="InterPro" id="IPR036397">
    <property type="entry name" value="RNaseH_sf"/>
</dbReference>
<feature type="domain" description="Exonuclease" evidence="4">
    <location>
        <begin position="19"/>
        <end position="198"/>
    </location>
</feature>
<reference evidence="6" key="1">
    <citation type="submission" date="2016-10" db="EMBL/GenBank/DDBJ databases">
        <authorList>
            <person name="Varghese N."/>
            <person name="Submissions S."/>
        </authorList>
    </citation>
    <scope>NUCLEOTIDE SEQUENCE [LARGE SCALE GENOMIC DNA]</scope>
    <source>
        <strain evidence="6">CGMCC 1.9127</strain>
    </source>
</reference>
<keyword evidence="3 5" id="KW-0269">Exonuclease</keyword>
<dbReference type="EMBL" id="FOBI01000004">
    <property type="protein sequence ID" value="SEK92769.1"/>
    <property type="molecule type" value="Genomic_DNA"/>
</dbReference>
<keyword evidence="6" id="KW-1185">Reference proteome</keyword>
<dbReference type="Gene3D" id="3.30.420.10">
    <property type="entry name" value="Ribonuclease H-like superfamily/Ribonuclease H"/>
    <property type="match status" value="1"/>
</dbReference>
<evidence type="ECO:0000256" key="3">
    <source>
        <dbReference type="ARBA" id="ARBA00022839"/>
    </source>
</evidence>
<protein>
    <submittedName>
        <fullName evidence="5">Inhibitor of the KinA pathway to sporulation, predicted exonuclease</fullName>
    </submittedName>
</protein>
<keyword evidence="1" id="KW-0540">Nuclease</keyword>
<dbReference type="AlphaFoldDB" id="A0A1H7L153"/>
<dbReference type="SUPFAM" id="SSF53098">
    <property type="entry name" value="Ribonuclease H-like"/>
    <property type="match status" value="1"/>
</dbReference>
<proteinExistence type="predicted"/>
<dbReference type="PANTHER" id="PTHR23044">
    <property type="entry name" value="3'-5' EXONUCLEASE ERI1-RELATED"/>
    <property type="match status" value="1"/>
</dbReference>
<accession>A0A1H7L153</accession>
<name>A0A1H7L153_9GAMM</name>